<gene>
    <name evidence="15" type="ORF">WH298_04450</name>
</gene>
<comment type="catalytic activity">
    <reaction evidence="11">
        <text>ATP + H2O = ADP + phosphate + H(+)</text>
        <dbReference type="Rhea" id="RHEA:13065"/>
        <dbReference type="ChEBI" id="CHEBI:15377"/>
        <dbReference type="ChEBI" id="CHEBI:15378"/>
        <dbReference type="ChEBI" id="CHEBI:30616"/>
        <dbReference type="ChEBI" id="CHEBI:43474"/>
        <dbReference type="ChEBI" id="CHEBI:456216"/>
        <dbReference type="EC" id="5.6.2.4"/>
    </reaction>
</comment>
<evidence type="ECO:0000256" key="1">
    <source>
        <dbReference type="ARBA" id="ARBA00009922"/>
    </source>
</evidence>
<proteinExistence type="inferred from homology"/>
<dbReference type="PROSITE" id="PS51217">
    <property type="entry name" value="UVRD_HELICASE_CTER"/>
    <property type="match status" value="1"/>
</dbReference>
<protein>
    <recommendedName>
        <fullName evidence="9">DNA 3'-5' helicase</fullName>
        <ecNumber evidence="9">5.6.2.4</ecNumber>
    </recommendedName>
    <alternativeName>
        <fullName evidence="10">DNA 3'-5' helicase II</fullName>
    </alternativeName>
</protein>
<evidence type="ECO:0000259" key="13">
    <source>
        <dbReference type="PROSITE" id="PS51198"/>
    </source>
</evidence>
<dbReference type="EC" id="5.6.2.4" evidence="9"/>
<dbReference type="Gene3D" id="3.40.50.300">
    <property type="entry name" value="P-loop containing nucleotide triphosphate hydrolases"/>
    <property type="match status" value="2"/>
</dbReference>
<dbReference type="EMBL" id="JBBGZW010000001">
    <property type="protein sequence ID" value="MEJ5044476.1"/>
    <property type="molecule type" value="Genomic_DNA"/>
</dbReference>
<evidence type="ECO:0000256" key="8">
    <source>
        <dbReference type="ARBA" id="ARBA00034617"/>
    </source>
</evidence>
<evidence type="ECO:0000256" key="5">
    <source>
        <dbReference type="ARBA" id="ARBA00022840"/>
    </source>
</evidence>
<keyword evidence="4 12" id="KW-0347">Helicase</keyword>
<keyword evidence="7" id="KW-0413">Isomerase</keyword>
<keyword evidence="6" id="KW-0238">DNA-binding</keyword>
<evidence type="ECO:0000256" key="9">
    <source>
        <dbReference type="ARBA" id="ARBA00034808"/>
    </source>
</evidence>
<dbReference type="CDD" id="cd17932">
    <property type="entry name" value="DEXQc_UvrD"/>
    <property type="match status" value="1"/>
</dbReference>
<dbReference type="InterPro" id="IPR027417">
    <property type="entry name" value="P-loop_NTPase"/>
</dbReference>
<keyword evidence="16" id="KW-1185">Reference proteome</keyword>
<accession>A0ABU8PQU1</accession>
<dbReference type="Proteomes" id="UP001362100">
    <property type="component" value="Unassembled WGS sequence"/>
</dbReference>
<dbReference type="GO" id="GO:0004386">
    <property type="term" value="F:helicase activity"/>
    <property type="evidence" value="ECO:0007669"/>
    <property type="project" value="UniProtKB-KW"/>
</dbReference>
<comment type="similarity">
    <text evidence="1">Belongs to the helicase family. UvrD subfamily.</text>
</comment>
<dbReference type="Gene3D" id="1.10.10.160">
    <property type="match status" value="1"/>
</dbReference>
<evidence type="ECO:0000256" key="6">
    <source>
        <dbReference type="ARBA" id="ARBA00023125"/>
    </source>
</evidence>
<dbReference type="InterPro" id="IPR013986">
    <property type="entry name" value="DExx_box_DNA_helicase_dom_sf"/>
</dbReference>
<evidence type="ECO:0000259" key="14">
    <source>
        <dbReference type="PROSITE" id="PS51217"/>
    </source>
</evidence>
<dbReference type="PROSITE" id="PS51198">
    <property type="entry name" value="UVRD_HELICASE_ATP_BIND"/>
    <property type="match status" value="1"/>
</dbReference>
<dbReference type="SUPFAM" id="SSF52540">
    <property type="entry name" value="P-loop containing nucleoside triphosphate hydrolases"/>
    <property type="match status" value="1"/>
</dbReference>
<organism evidence="15 16">
    <name type="scientific">Pantoea nemavictus</name>
    <dbReference type="NCBI Taxonomy" id="2726955"/>
    <lineage>
        <taxon>Bacteria</taxon>
        <taxon>Pseudomonadati</taxon>
        <taxon>Pseudomonadota</taxon>
        <taxon>Gammaproteobacteria</taxon>
        <taxon>Enterobacterales</taxon>
        <taxon>Erwiniaceae</taxon>
        <taxon>Pantoea</taxon>
    </lineage>
</organism>
<feature type="binding site" evidence="12">
    <location>
        <begin position="25"/>
        <end position="32"/>
    </location>
    <ligand>
        <name>ATP</name>
        <dbReference type="ChEBI" id="CHEBI:30616"/>
    </ligand>
</feature>
<dbReference type="InterPro" id="IPR014016">
    <property type="entry name" value="UvrD-like_ATP-bd"/>
</dbReference>
<name>A0ABU8PQU1_9GAMM</name>
<comment type="caution">
    <text evidence="15">The sequence shown here is derived from an EMBL/GenBank/DDBJ whole genome shotgun (WGS) entry which is preliminary data.</text>
</comment>
<dbReference type="GO" id="GO:0016787">
    <property type="term" value="F:hydrolase activity"/>
    <property type="evidence" value="ECO:0007669"/>
    <property type="project" value="UniProtKB-KW"/>
</dbReference>
<evidence type="ECO:0000313" key="16">
    <source>
        <dbReference type="Proteomes" id="UP001362100"/>
    </source>
</evidence>
<evidence type="ECO:0000256" key="3">
    <source>
        <dbReference type="ARBA" id="ARBA00022801"/>
    </source>
</evidence>
<dbReference type="Pfam" id="PF00580">
    <property type="entry name" value="UvrD-helicase"/>
    <property type="match status" value="1"/>
</dbReference>
<dbReference type="Gene3D" id="1.10.486.10">
    <property type="entry name" value="PCRA, domain 4"/>
    <property type="match status" value="1"/>
</dbReference>
<feature type="domain" description="UvrD-like helicase ATP-binding" evidence="13">
    <location>
        <begin position="4"/>
        <end position="294"/>
    </location>
</feature>
<evidence type="ECO:0000313" key="15">
    <source>
        <dbReference type="EMBL" id="MEJ5044476.1"/>
    </source>
</evidence>
<keyword evidence="3 12" id="KW-0378">Hydrolase</keyword>
<keyword evidence="5 12" id="KW-0067">ATP-binding</keyword>
<dbReference type="RefSeq" id="WP_180822302.1">
    <property type="nucleotide sequence ID" value="NZ_JACAWY010000001.1"/>
</dbReference>
<evidence type="ECO:0000256" key="4">
    <source>
        <dbReference type="ARBA" id="ARBA00022806"/>
    </source>
</evidence>
<evidence type="ECO:0000256" key="10">
    <source>
        <dbReference type="ARBA" id="ARBA00034923"/>
    </source>
</evidence>
<sequence>MIEQLSIAQSNIVRAPLGNALQVLASAGSGKTRVLTERVRFIIQSAPRGGVIALTFTNKAADEMMERLDEGLFIKERTWIATIHSVAQRILESYGYTIGLPKELHIYERDQDRMEVFIHSLREQGINIDEYLNIDDEREKRNREKIMSQYLTAFSYIKRELLTEEDVNNLYSNTPRMWSVFQDYQSALLESGGVDFDDILLYAHKILLNQEPVSRIYQKKYIAVFVDEAQDLNRAQYEFIKVLCGNKIKDVMMVGDSNQMIYGFNGSSSDFFIKKFKEDFSPIVYHLIENYRSSKAIIQLANKIKPNSQVGVIAALDGIKKLIALPDEEAEATWVCNKIEKIINSESLSEIEGAVDYSNFVVIGRNRFVFKAIEKEMKIRKIPFYLKRSDRNEMPASLIGRVIDLAMRVKINPKDWVDAKKLFNLIDLLNQSEAKDLFLIDEILGKVKISQVKNKDVILLALNAISNLDLDYPNLIKFCSDLKSELNSLGVNEKDSSKAEEIALGIKDIEQLNSMWLQFKRKGLGDSLLSFKNALSLGQLSGDGINKGVMLSTVHTMKGLEKDIVFLVGMCEGVFPDYRAKTKAEIEEERNSAFVAVTRSRRWIFISYPEKRMMPWGDFKYHAASRFFEEMK</sequence>
<evidence type="ECO:0000256" key="11">
    <source>
        <dbReference type="ARBA" id="ARBA00048988"/>
    </source>
</evidence>
<feature type="domain" description="UvrD-like helicase C-terminal" evidence="14">
    <location>
        <begin position="288"/>
        <end position="559"/>
    </location>
</feature>
<comment type="catalytic activity">
    <reaction evidence="8">
        <text>Couples ATP hydrolysis with the unwinding of duplex DNA by translocating in the 3'-5' direction.</text>
        <dbReference type="EC" id="5.6.2.4"/>
    </reaction>
</comment>
<dbReference type="PANTHER" id="PTHR11070:SF2">
    <property type="entry name" value="ATP-DEPENDENT DNA HELICASE SRS2"/>
    <property type="match status" value="1"/>
</dbReference>
<dbReference type="Pfam" id="PF13361">
    <property type="entry name" value="UvrD_C"/>
    <property type="match status" value="1"/>
</dbReference>
<evidence type="ECO:0000256" key="12">
    <source>
        <dbReference type="PROSITE-ProRule" id="PRU00560"/>
    </source>
</evidence>
<evidence type="ECO:0000256" key="7">
    <source>
        <dbReference type="ARBA" id="ARBA00023235"/>
    </source>
</evidence>
<reference evidence="15 16" key="1">
    <citation type="submission" date="2023-12" db="EMBL/GenBank/DDBJ databases">
        <title>Gut-associated functions are favored during microbiome assembly across C. elegans life.</title>
        <authorList>
            <person name="Zimmermann J."/>
        </authorList>
    </citation>
    <scope>NUCLEOTIDE SEQUENCE [LARGE SCALE GENOMIC DNA]</scope>
    <source>
        <strain evidence="15 16">BIGb0393</strain>
    </source>
</reference>
<dbReference type="InterPro" id="IPR014017">
    <property type="entry name" value="DNA_helicase_UvrD-like_C"/>
</dbReference>
<dbReference type="InterPro" id="IPR000212">
    <property type="entry name" value="DNA_helicase_UvrD/REP"/>
</dbReference>
<evidence type="ECO:0000256" key="2">
    <source>
        <dbReference type="ARBA" id="ARBA00022741"/>
    </source>
</evidence>
<keyword evidence="2 12" id="KW-0547">Nucleotide-binding</keyword>
<dbReference type="PANTHER" id="PTHR11070">
    <property type="entry name" value="UVRD / RECB / PCRA DNA HELICASE FAMILY MEMBER"/>
    <property type="match status" value="1"/>
</dbReference>